<accession>A0ABD3TX08</accession>
<dbReference type="InterPro" id="IPR050452">
    <property type="entry name" value="Metacaspase"/>
</dbReference>
<organism evidence="3 4">
    <name type="scientific">Penstemon smallii</name>
    <dbReference type="NCBI Taxonomy" id="265156"/>
    <lineage>
        <taxon>Eukaryota</taxon>
        <taxon>Viridiplantae</taxon>
        <taxon>Streptophyta</taxon>
        <taxon>Embryophyta</taxon>
        <taxon>Tracheophyta</taxon>
        <taxon>Spermatophyta</taxon>
        <taxon>Magnoliopsida</taxon>
        <taxon>eudicotyledons</taxon>
        <taxon>Gunneridae</taxon>
        <taxon>Pentapetalae</taxon>
        <taxon>asterids</taxon>
        <taxon>lamiids</taxon>
        <taxon>Lamiales</taxon>
        <taxon>Plantaginaceae</taxon>
        <taxon>Cheloneae</taxon>
        <taxon>Penstemon</taxon>
    </lineage>
</organism>
<reference evidence="3 4" key="1">
    <citation type="submission" date="2024-12" db="EMBL/GenBank/DDBJ databases">
        <title>The unique morphological basis and parallel evolutionary history of personate flowers in Penstemon.</title>
        <authorList>
            <person name="Depatie T.H."/>
            <person name="Wessinger C.A."/>
        </authorList>
    </citation>
    <scope>NUCLEOTIDE SEQUENCE [LARGE SCALE GENOMIC DNA]</scope>
    <source>
        <strain evidence="3">WTNN_2</strain>
        <tissue evidence="3">Leaf</tissue>
    </source>
</reference>
<keyword evidence="4" id="KW-1185">Reference proteome</keyword>
<dbReference type="PANTHER" id="PTHR48104:SF7">
    <property type="entry name" value="METACASPASE-9"/>
    <property type="match status" value="1"/>
</dbReference>
<dbReference type="Pfam" id="PF00656">
    <property type="entry name" value="Peptidase_C14"/>
    <property type="match status" value="1"/>
</dbReference>
<evidence type="ECO:0000259" key="2">
    <source>
        <dbReference type="Pfam" id="PF00656"/>
    </source>
</evidence>
<gene>
    <name evidence="3" type="ORF">ACJIZ3_025687</name>
</gene>
<evidence type="ECO:0000256" key="1">
    <source>
        <dbReference type="ARBA" id="ARBA00009005"/>
    </source>
</evidence>
<proteinExistence type="inferred from homology"/>
<evidence type="ECO:0000313" key="4">
    <source>
        <dbReference type="Proteomes" id="UP001634393"/>
    </source>
</evidence>
<dbReference type="EMBL" id="JBJXBP010000003">
    <property type="protein sequence ID" value="KAL3841096.1"/>
    <property type="molecule type" value="Genomic_DNA"/>
</dbReference>
<comment type="caution">
    <text evidence="3">The sequence shown here is derived from an EMBL/GenBank/DDBJ whole genome shotgun (WGS) entry which is preliminary data.</text>
</comment>
<dbReference type="Proteomes" id="UP001634393">
    <property type="component" value="Unassembled WGS sequence"/>
</dbReference>
<dbReference type="InterPro" id="IPR011600">
    <property type="entry name" value="Pept_C14_caspase"/>
</dbReference>
<dbReference type="Gene3D" id="3.40.50.1460">
    <property type="match status" value="1"/>
</dbReference>
<dbReference type="AlphaFoldDB" id="A0ABD3TX08"/>
<evidence type="ECO:0000313" key="3">
    <source>
        <dbReference type="EMBL" id="KAL3841096.1"/>
    </source>
</evidence>
<comment type="similarity">
    <text evidence="1">Belongs to the peptidase C14B family.</text>
</comment>
<name>A0ABD3TX08_9LAMI</name>
<sequence length="249" mass="27695">MMELLVRHCAFAPDNVDLLVDQPGSLVMPTARNIITKWFTKLNHLISYFSSSLAMDQYCATAETFEQLIVPSDRNPIAVVCQREQYIFTMMSDSCFSGGLMEHEPEQIGPSHPSDVVGPEPEGGMISIPKMIPVEALVEYFSTLTGLDSTDLGVHLLHHFGPEDCSLIFQNLPQSQLPKPLNKDQGILMSACQADELSQDARIDGKHCGAFTYAVQKALKEKSWTISNKSLIVNARVVLKNKHIRDQHP</sequence>
<protein>
    <recommendedName>
        <fullName evidence="2">Peptidase C14 caspase domain-containing protein</fullName>
    </recommendedName>
</protein>
<dbReference type="PANTHER" id="PTHR48104">
    <property type="entry name" value="METACASPASE-4"/>
    <property type="match status" value="1"/>
</dbReference>
<feature type="domain" description="Peptidase C14 caspase" evidence="2">
    <location>
        <begin position="89"/>
        <end position="249"/>
    </location>
</feature>